<evidence type="ECO:0000313" key="2">
    <source>
        <dbReference type="EMBL" id="EUN32381.1"/>
    </source>
</evidence>
<dbReference type="AlphaFoldDB" id="W7EW62"/>
<organism evidence="2 3">
    <name type="scientific">Bipolaris victoriae (strain FI3)</name>
    <name type="common">Victoria blight of oats agent</name>
    <name type="synonym">Cochliobolus victoriae</name>
    <dbReference type="NCBI Taxonomy" id="930091"/>
    <lineage>
        <taxon>Eukaryota</taxon>
        <taxon>Fungi</taxon>
        <taxon>Dikarya</taxon>
        <taxon>Ascomycota</taxon>
        <taxon>Pezizomycotina</taxon>
        <taxon>Dothideomycetes</taxon>
        <taxon>Pleosporomycetidae</taxon>
        <taxon>Pleosporales</taxon>
        <taxon>Pleosporineae</taxon>
        <taxon>Pleosporaceae</taxon>
        <taxon>Bipolaris</taxon>
    </lineage>
</organism>
<dbReference type="GeneID" id="26258324"/>
<dbReference type="HOGENOM" id="CLU_2020645_0_0_1"/>
<name>W7EW62_BIPV3</name>
<proteinExistence type="predicted"/>
<evidence type="ECO:0000313" key="3">
    <source>
        <dbReference type="Proteomes" id="UP000054337"/>
    </source>
</evidence>
<dbReference type="Proteomes" id="UP000054337">
    <property type="component" value="Unassembled WGS sequence"/>
</dbReference>
<reference evidence="2 3" key="1">
    <citation type="journal article" date="2013" name="PLoS Genet.">
        <title>Comparative genome structure, secondary metabolite, and effector coding capacity across Cochliobolus pathogens.</title>
        <authorList>
            <person name="Condon B.J."/>
            <person name="Leng Y."/>
            <person name="Wu D."/>
            <person name="Bushley K.E."/>
            <person name="Ohm R.A."/>
            <person name="Otillar R."/>
            <person name="Martin J."/>
            <person name="Schackwitz W."/>
            <person name="Grimwood J."/>
            <person name="MohdZainudin N."/>
            <person name="Xue C."/>
            <person name="Wang R."/>
            <person name="Manning V.A."/>
            <person name="Dhillon B."/>
            <person name="Tu Z.J."/>
            <person name="Steffenson B.J."/>
            <person name="Salamov A."/>
            <person name="Sun H."/>
            <person name="Lowry S."/>
            <person name="LaButti K."/>
            <person name="Han J."/>
            <person name="Copeland A."/>
            <person name="Lindquist E."/>
            <person name="Barry K."/>
            <person name="Schmutz J."/>
            <person name="Baker S.E."/>
            <person name="Ciuffetti L.M."/>
            <person name="Grigoriev I.V."/>
            <person name="Zhong S."/>
            <person name="Turgeon B.G."/>
        </authorList>
    </citation>
    <scope>NUCLEOTIDE SEQUENCE [LARGE SCALE GENOMIC DNA]</scope>
    <source>
        <strain evidence="2 3">FI3</strain>
    </source>
</reference>
<dbReference type="EMBL" id="KI968694">
    <property type="protein sequence ID" value="EUN32381.1"/>
    <property type="molecule type" value="Genomic_DNA"/>
</dbReference>
<protein>
    <submittedName>
        <fullName evidence="2">Uncharacterized protein</fullName>
    </submittedName>
</protein>
<feature type="non-terminal residue" evidence="2">
    <location>
        <position position="1"/>
    </location>
</feature>
<accession>W7EW62</accession>
<sequence length="123" mass="13264">GVVYDQGRYRSDDEQLRCTQIRWQKVLQQGESYGGTKGRRGTGRSQQKEEGGVAARGAFKSVAVSAKAGASWRDFPHSLSLHAKAKAFASLAVQVPRGSPVVMARIIVALTIQLFSGVARCSN</sequence>
<gene>
    <name evidence="2" type="ORF">COCVIDRAFT_85588</name>
</gene>
<dbReference type="RefSeq" id="XP_014561976.1">
    <property type="nucleotide sequence ID" value="XM_014706490.1"/>
</dbReference>
<keyword evidence="3" id="KW-1185">Reference proteome</keyword>
<feature type="region of interest" description="Disordered" evidence="1">
    <location>
        <begin position="32"/>
        <end position="53"/>
    </location>
</feature>
<evidence type="ECO:0000256" key="1">
    <source>
        <dbReference type="SAM" id="MobiDB-lite"/>
    </source>
</evidence>